<dbReference type="EMBL" id="JBJJXI010000096">
    <property type="protein sequence ID" value="KAL3393790.1"/>
    <property type="molecule type" value="Genomic_DNA"/>
</dbReference>
<proteinExistence type="predicted"/>
<feature type="compositionally biased region" description="Low complexity" evidence="1">
    <location>
        <begin position="349"/>
        <end position="363"/>
    </location>
</feature>
<feature type="compositionally biased region" description="Basic and acidic residues" evidence="1">
    <location>
        <begin position="337"/>
        <end position="347"/>
    </location>
</feature>
<feature type="compositionally biased region" description="Basic and acidic residues" evidence="1">
    <location>
        <begin position="313"/>
        <end position="331"/>
    </location>
</feature>
<feature type="compositionally biased region" description="Basic and acidic residues" evidence="1">
    <location>
        <begin position="790"/>
        <end position="799"/>
    </location>
</feature>
<feature type="chain" id="PRO_5044798607" evidence="2">
    <location>
        <begin position="21"/>
        <end position="1387"/>
    </location>
</feature>
<feature type="compositionally biased region" description="Acidic residues" evidence="1">
    <location>
        <begin position="538"/>
        <end position="557"/>
    </location>
</feature>
<reference evidence="3 4" key="1">
    <citation type="journal article" date="2024" name="bioRxiv">
        <title>A reference genome for Trichogramma kaykai: A tiny desert-dwelling parasitoid wasp with competing sex-ratio distorters.</title>
        <authorList>
            <person name="Culotta J."/>
            <person name="Lindsey A.R."/>
        </authorList>
    </citation>
    <scope>NUCLEOTIDE SEQUENCE [LARGE SCALE GENOMIC DNA]</scope>
    <source>
        <strain evidence="3 4">KSX58</strain>
    </source>
</reference>
<evidence type="ECO:0000313" key="4">
    <source>
        <dbReference type="Proteomes" id="UP001627154"/>
    </source>
</evidence>
<feature type="region of interest" description="Disordered" evidence="1">
    <location>
        <begin position="946"/>
        <end position="1095"/>
    </location>
</feature>
<feature type="region of interest" description="Disordered" evidence="1">
    <location>
        <begin position="150"/>
        <end position="196"/>
    </location>
</feature>
<feature type="region of interest" description="Disordered" evidence="1">
    <location>
        <begin position="696"/>
        <end position="746"/>
    </location>
</feature>
<protein>
    <submittedName>
        <fullName evidence="3">Uncharacterized protein</fullName>
    </submittedName>
</protein>
<feature type="compositionally biased region" description="Basic residues" evidence="1">
    <location>
        <begin position="281"/>
        <end position="290"/>
    </location>
</feature>
<keyword evidence="2" id="KW-0732">Signal</keyword>
<feature type="compositionally biased region" description="Basic and acidic residues" evidence="1">
    <location>
        <begin position="608"/>
        <end position="631"/>
    </location>
</feature>
<comment type="caution">
    <text evidence="3">The sequence shown here is derived from an EMBL/GenBank/DDBJ whole genome shotgun (WGS) entry which is preliminary data.</text>
</comment>
<evidence type="ECO:0000256" key="1">
    <source>
        <dbReference type="SAM" id="MobiDB-lite"/>
    </source>
</evidence>
<feature type="compositionally biased region" description="Basic and acidic residues" evidence="1">
    <location>
        <begin position="464"/>
        <end position="482"/>
    </location>
</feature>
<evidence type="ECO:0000313" key="3">
    <source>
        <dbReference type="EMBL" id="KAL3393790.1"/>
    </source>
</evidence>
<feature type="signal peptide" evidence="2">
    <location>
        <begin position="1"/>
        <end position="20"/>
    </location>
</feature>
<gene>
    <name evidence="3" type="ORF">TKK_012031</name>
</gene>
<feature type="compositionally biased region" description="Polar residues" evidence="1">
    <location>
        <begin position="150"/>
        <end position="160"/>
    </location>
</feature>
<feature type="region of interest" description="Disordered" evidence="1">
    <location>
        <begin position="521"/>
        <end position="634"/>
    </location>
</feature>
<evidence type="ECO:0000256" key="2">
    <source>
        <dbReference type="SAM" id="SignalP"/>
    </source>
</evidence>
<feature type="compositionally biased region" description="Low complexity" evidence="1">
    <location>
        <begin position="1034"/>
        <end position="1047"/>
    </location>
</feature>
<feature type="compositionally biased region" description="Basic and acidic residues" evidence="1">
    <location>
        <begin position="1064"/>
        <end position="1074"/>
    </location>
</feature>
<feature type="region of interest" description="Disordered" evidence="1">
    <location>
        <begin position="428"/>
        <end position="482"/>
    </location>
</feature>
<name>A0ABD2WL72_9HYME</name>
<feature type="compositionally biased region" description="Polar residues" evidence="1">
    <location>
        <begin position="810"/>
        <end position="819"/>
    </location>
</feature>
<feature type="compositionally biased region" description="Low complexity" evidence="1">
    <location>
        <begin position="987"/>
        <end position="1000"/>
    </location>
</feature>
<feature type="compositionally biased region" description="Low complexity" evidence="1">
    <location>
        <begin position="180"/>
        <end position="189"/>
    </location>
</feature>
<sequence length="1387" mass="154031">MAACKLFLILLCKLTARVLADYGDLHEIWHHIDVPYSAEASELISHYSGQAFPYADSVHHASSEHVPYQAGKASFHSKYSKKPSSLASSFYEPSKFKKIAAKVDPVHCQEIAAKETNTGAAASDLHGAGQMSCYRCKDPQTGSIYENCSYNSSKPRNVRSNVEKPPFDPLLTASSDNRESSSSSSSSSSDESRLPESFRFTEQDFDREQPSAQQTEKCEKVLRDSMLCLICQDPRTNGKYEQCSYVANPNEKAYAYSKSSSFGGPGRSPRKQKSHRDPSKKAKKVKKLRNNSRYPSNPYDFGQLTETDEGEHEAEAHPKAYRQREKEAEDHETSDEQPTRHSNDKETNYSPESYHYYPSSYEAADSRDDESEELPAPTHSVKSSSGGCKTVRRKGEVCQLCTDPKTGGQSENCQYAYEPKDKAYKYSKSKSFGYPTDDKKADRSSSASGEDYSYAGEPSTLDYIKTESERISKQVKGHGDCRKVRRDSMICTICKDAKTGGNYEQCNYAYEPDDKVYAYSKSKHFGNPTKSRQSDDRSGDDDDEVDDNGGETSEEQPEATNGLPAVYPTGTSPLDYIPKASESKLSKAYVLKDPNHRDKTKSKNSTQSKEKDYDNEDEHGHDHDREDESHYDTSAFIDSGYQDASQRRAEMEKIVKDIGDKDKSKCTKHERGPMTCYSCKDERGAVDEECVYVTDHAASTSSTPPPDALVVPTVGSTTMKTRVKRTAVKDDEDGDPPAAAKDKHEELEVLSEELDEAEPYDYVAETRPVYDKVLGITLPAYMLLKSPQEKEFDQAHEQEADSQSEEPVRSANSSVMSSMMTPSGLETVASHSDYEISNSKYPNFTEEKSVSYVCYRIPEAPVGAPPPPPPPPIAGHVPALRINTAGEFESRRAPMGLGDGFEPPAAIQNAMMTKDKKPFTYTPGIGGKLDLSMIRSPRMARRVAKNANDEGIDGSTQTVSSPEPYGVPNYPQQQSLNSYSNPSMSVPVYPQNIPQQQPQPMMNNASPRSPPVDRVDGTITRPTVRIETKLQPMSYSPESPNTPTSPTQVTLSKAPTPWMQKSTHKQEELPEWAKRPGINRQQDYPTSPPISENPHRRVVNPAIAQDPKPMLVMRQDSGTNNTPRIEDRPSVFSAIGESGHHQLMNSTQPHHMSRWGNPVGMSGAAPYQPQSGGSYIIPVQIDGQSQQYQQNNVAPSMYANHNSAQYQPNRAVSRVQMPPANQPEPGPLQSNSFRVLQKITGTDADDVDGEQLRRLQLSEDDKYLMNKFKEQVDGEGTSLHNVEDPRYRGSAIPSRAFRFLQNMTDSGDVTNNVNTTSRPVNSAIKKQNRNSNSFDEAPVQPSVYVPASQQQVQEPKKYTGGAIPSRSFRLLQAMTAPENIGPDVTDY</sequence>
<organism evidence="3 4">
    <name type="scientific">Trichogramma kaykai</name>
    <dbReference type="NCBI Taxonomy" id="54128"/>
    <lineage>
        <taxon>Eukaryota</taxon>
        <taxon>Metazoa</taxon>
        <taxon>Ecdysozoa</taxon>
        <taxon>Arthropoda</taxon>
        <taxon>Hexapoda</taxon>
        <taxon>Insecta</taxon>
        <taxon>Pterygota</taxon>
        <taxon>Neoptera</taxon>
        <taxon>Endopterygota</taxon>
        <taxon>Hymenoptera</taxon>
        <taxon>Apocrita</taxon>
        <taxon>Proctotrupomorpha</taxon>
        <taxon>Chalcidoidea</taxon>
        <taxon>Trichogrammatidae</taxon>
        <taxon>Trichogramma</taxon>
    </lineage>
</organism>
<dbReference type="Proteomes" id="UP001627154">
    <property type="component" value="Unassembled WGS sequence"/>
</dbReference>
<keyword evidence="4" id="KW-1185">Reference proteome</keyword>
<feature type="region of interest" description="Disordered" evidence="1">
    <location>
        <begin position="257"/>
        <end position="391"/>
    </location>
</feature>
<accession>A0ABD2WL72</accession>
<feature type="compositionally biased region" description="Polar residues" evidence="1">
    <location>
        <begin position="970"/>
        <end position="984"/>
    </location>
</feature>
<feature type="region of interest" description="Disordered" evidence="1">
    <location>
        <begin position="790"/>
        <end position="819"/>
    </location>
</feature>